<evidence type="ECO:0000313" key="2">
    <source>
        <dbReference type="Proteomes" id="UP000777265"/>
    </source>
</evidence>
<comment type="caution">
    <text evidence="1">The sequence shown here is derived from an EMBL/GenBank/DDBJ whole genome shotgun (WGS) entry which is preliminary data.</text>
</comment>
<gene>
    <name evidence="1" type="ORF">GXY80_00585</name>
</gene>
<reference evidence="1" key="2">
    <citation type="submission" date="2020-01" db="EMBL/GenBank/DDBJ databases">
        <authorList>
            <person name="Campanaro S."/>
        </authorList>
    </citation>
    <scope>NUCLEOTIDE SEQUENCE</scope>
    <source>
        <strain evidence="1">AS06rmzACSIP_7</strain>
    </source>
</reference>
<evidence type="ECO:0000313" key="1">
    <source>
        <dbReference type="EMBL" id="NLW33965.1"/>
    </source>
</evidence>
<dbReference type="Pfam" id="PF06258">
    <property type="entry name" value="Mito_fiss_Elm1"/>
    <property type="match status" value="1"/>
</dbReference>
<dbReference type="EMBL" id="JAAYEE010000011">
    <property type="protein sequence ID" value="NLW33965.1"/>
    <property type="molecule type" value="Genomic_DNA"/>
</dbReference>
<name>A0A971RZ67_9BACT</name>
<proteinExistence type="predicted"/>
<reference evidence="1" key="1">
    <citation type="journal article" date="2020" name="Biotechnol. Biofuels">
        <title>New insights from the biogas microbiome by comprehensive genome-resolved metagenomics of nearly 1600 species originating from multiple anaerobic digesters.</title>
        <authorList>
            <person name="Campanaro S."/>
            <person name="Treu L."/>
            <person name="Rodriguez-R L.M."/>
            <person name="Kovalovszki A."/>
            <person name="Ziels R.M."/>
            <person name="Maus I."/>
            <person name="Zhu X."/>
            <person name="Kougias P.G."/>
            <person name="Basile A."/>
            <person name="Luo G."/>
            <person name="Schluter A."/>
            <person name="Konstantinidis K.T."/>
            <person name="Angelidaki I."/>
        </authorList>
    </citation>
    <scope>NUCLEOTIDE SEQUENCE</scope>
    <source>
        <strain evidence="1">AS06rmzACSIP_7</strain>
    </source>
</reference>
<sequence>MTPSVLGTEPFDFAIVPEHDFPKPSPNLLVTLGAPNMIREELLKEEGSLLLSRFSCVSEKRWGLLIGGDDANYTIPPSWVEEVLVSLLEEAKDHGADIFMTTSRRTRAETEKRIEKITKGFPNVRMLVLGTRDTWNPVPGMLGLCQRVFCTEDSVSMISEAATAGHTVSVIAVERRNGFKGVLQDITERLAGGGIIPKRFLWGTPRFDEMIHGFYKRGLAVIVSSDPNNVASSVIRKDGRQGDSFNEARRAAEWIIKRWSS</sequence>
<accession>A0A971RZ67</accession>
<protein>
    <submittedName>
        <fullName evidence="1">Uncharacterized protein</fullName>
    </submittedName>
</protein>
<dbReference type="AlphaFoldDB" id="A0A971RZ67"/>
<dbReference type="InterPro" id="IPR009367">
    <property type="entry name" value="Elm1-like"/>
</dbReference>
<organism evidence="1 2">
    <name type="scientific">Syntrophorhabdus aromaticivorans</name>
    <dbReference type="NCBI Taxonomy" id="328301"/>
    <lineage>
        <taxon>Bacteria</taxon>
        <taxon>Pseudomonadati</taxon>
        <taxon>Thermodesulfobacteriota</taxon>
        <taxon>Syntrophorhabdia</taxon>
        <taxon>Syntrophorhabdales</taxon>
        <taxon>Syntrophorhabdaceae</taxon>
        <taxon>Syntrophorhabdus</taxon>
    </lineage>
</organism>
<dbReference type="Proteomes" id="UP000777265">
    <property type="component" value="Unassembled WGS sequence"/>
</dbReference>